<evidence type="ECO:0000313" key="2">
    <source>
        <dbReference type="EMBL" id="KYG62488.1"/>
    </source>
</evidence>
<evidence type="ECO:0000313" key="3">
    <source>
        <dbReference type="Proteomes" id="UP000075320"/>
    </source>
</evidence>
<protein>
    <submittedName>
        <fullName evidence="2">Uncharacterized protein</fullName>
    </submittedName>
</protein>
<feature type="chain" id="PRO_5007572553" evidence="1">
    <location>
        <begin position="28"/>
        <end position="724"/>
    </location>
</feature>
<dbReference type="Proteomes" id="UP000075320">
    <property type="component" value="Unassembled WGS sequence"/>
</dbReference>
<comment type="caution">
    <text evidence="2">The sequence shown here is derived from an EMBL/GenBank/DDBJ whole genome shotgun (WGS) entry which is preliminary data.</text>
</comment>
<dbReference type="PROSITE" id="PS51257">
    <property type="entry name" value="PROKAR_LIPOPROTEIN"/>
    <property type="match status" value="1"/>
</dbReference>
<dbReference type="OrthoDB" id="5312865at2"/>
<sequence>MKSSRVWSAASATVMTLMFLLSGVACSPNNVSNYITANGADKKLPDDDGYTGSGGTGDGGGGQGVLCSDKTVDLRLKSKIFTRDIFELIYNSNAEIVKHKLPSSVTADVSDEAISLLIGQLSSYLGPSMGDLEFGNRSFWKSFVGKIAFLDKNTSLQVSKDANSPIVLPNGCKIVQIAFWDDQPHKNPDGTLYVQTEYWSQLDQLNKIALLAHEYFFKEARQAGYKNSDFIRGKIGRLFSAQGLTPLFSKWIPAKSVHSNLFLPNDRSEFKHCSGTIASDPSSKVVLYQYSGADKKQHVVIPLLKTKFLTRSTFAKGEFDVQEVRKFDLEQLYMDGRSALKYTSDEELDDTHYLNLKFYGRVTKGQFGYRRGSAGEIWQDYIDIGGTARKVSIVMPEEKKWVSLSVLDFDKEQVSKYVVAMIKSAVAKKLESEEVRASGDDLEVSAFIALKKDVDEAVKNGSVKNGFTLWKNELDKFENKYAVVPHHPRTDHLVRDKYVSEYLPLLLLKNELNMLEQDDLNAIENFFNPSGPTPSPNLEVEIGNDKTIFDLECKDYDTVYADRMRSFDLGVAKKSWEGMGLQFIDDVKTLDEAIGSKAVKFKGEFLKLLEERARNAFEGGDPCADSKGYCTGSQQLYRIFAYEKSRSLKATVRFCGDEDNLRSSNIWGSNQNIGYVSQFACYNIQIGDTLFFQVFMYPEIDAIEKSKIYVIPVAPPDSYIKSGE</sequence>
<gene>
    <name evidence="2" type="ORF">AZI86_16785</name>
</gene>
<keyword evidence="3" id="KW-1185">Reference proteome</keyword>
<reference evidence="2 3" key="1">
    <citation type="submission" date="2016-03" db="EMBL/GenBank/DDBJ databases">
        <authorList>
            <person name="Ploux O."/>
        </authorList>
    </citation>
    <scope>NUCLEOTIDE SEQUENCE [LARGE SCALE GENOMIC DNA]</scope>
    <source>
        <strain evidence="2 3">R0</strain>
    </source>
</reference>
<proteinExistence type="predicted"/>
<accession>A0A150WHI2</accession>
<evidence type="ECO:0000256" key="1">
    <source>
        <dbReference type="SAM" id="SignalP"/>
    </source>
</evidence>
<dbReference type="AlphaFoldDB" id="A0A150WHI2"/>
<dbReference type="EMBL" id="LUKE01000005">
    <property type="protein sequence ID" value="KYG62488.1"/>
    <property type="molecule type" value="Genomic_DNA"/>
</dbReference>
<name>A0A150WHI2_BDEBC</name>
<dbReference type="RefSeq" id="WP_061836449.1">
    <property type="nucleotide sequence ID" value="NZ_LUKE01000005.1"/>
</dbReference>
<keyword evidence="1" id="KW-0732">Signal</keyword>
<organism evidence="2 3">
    <name type="scientific">Bdellovibrio bacteriovorus</name>
    <dbReference type="NCBI Taxonomy" id="959"/>
    <lineage>
        <taxon>Bacteria</taxon>
        <taxon>Pseudomonadati</taxon>
        <taxon>Bdellovibrionota</taxon>
        <taxon>Bdellovibrionia</taxon>
        <taxon>Bdellovibrionales</taxon>
        <taxon>Pseudobdellovibrionaceae</taxon>
        <taxon>Bdellovibrio</taxon>
    </lineage>
</organism>
<feature type="signal peptide" evidence="1">
    <location>
        <begin position="1"/>
        <end position="27"/>
    </location>
</feature>